<comment type="caution">
    <text evidence="2">The sequence shown here is derived from an EMBL/GenBank/DDBJ whole genome shotgun (WGS) entry which is preliminary data.</text>
</comment>
<dbReference type="PANTHER" id="PTHR13355:SF22">
    <property type="entry name" value="SLL0786 PROTEIN"/>
    <property type="match status" value="1"/>
</dbReference>
<dbReference type="GO" id="GO:0008080">
    <property type="term" value="F:N-acetyltransferase activity"/>
    <property type="evidence" value="ECO:0007669"/>
    <property type="project" value="TreeGrafter"/>
</dbReference>
<dbReference type="SUPFAM" id="SSF55729">
    <property type="entry name" value="Acyl-CoA N-acyltransferases (Nat)"/>
    <property type="match status" value="1"/>
</dbReference>
<evidence type="ECO:0000259" key="1">
    <source>
        <dbReference type="PROSITE" id="PS51186"/>
    </source>
</evidence>
<dbReference type="OrthoDB" id="1178186at2"/>
<evidence type="ECO:0000313" key="2">
    <source>
        <dbReference type="EMBL" id="PXF62835.1"/>
    </source>
</evidence>
<dbReference type="PANTHER" id="PTHR13355">
    <property type="entry name" value="GLUCOSAMINE 6-PHOSPHATE N-ACETYLTRANSFERASE"/>
    <property type="match status" value="1"/>
</dbReference>
<keyword evidence="2" id="KW-0808">Transferase</keyword>
<feature type="domain" description="N-acetyltransferase" evidence="1">
    <location>
        <begin position="1"/>
        <end position="147"/>
    </location>
</feature>
<protein>
    <submittedName>
        <fullName evidence="2">GNAT family N-acetyltransferase</fullName>
    </submittedName>
</protein>
<dbReference type="PROSITE" id="PS51186">
    <property type="entry name" value="GNAT"/>
    <property type="match status" value="1"/>
</dbReference>
<evidence type="ECO:0000313" key="3">
    <source>
        <dbReference type="Proteomes" id="UP000247689"/>
    </source>
</evidence>
<dbReference type="EMBL" id="QICH01000003">
    <property type="protein sequence ID" value="PXF62835.1"/>
    <property type="molecule type" value="Genomic_DNA"/>
</dbReference>
<gene>
    <name evidence="2" type="ORF">DL796_10990</name>
</gene>
<dbReference type="InterPro" id="IPR000182">
    <property type="entry name" value="GNAT_dom"/>
</dbReference>
<dbReference type="InterPro" id="IPR016181">
    <property type="entry name" value="Acyl_CoA_acyltransferase"/>
</dbReference>
<dbReference type="RefSeq" id="WP_110201736.1">
    <property type="nucleotide sequence ID" value="NZ_QICH01000003.1"/>
</dbReference>
<sequence>MGIRIRLAEVEEVFPLRNEVLRPGQPISSCHYLEDDFDGVFHLVAEKDGEIVGIASFYPEKCAGVESELSYRLRGMATATSVRGQGFGRILLQEGINQCRQRGAQILWCNARTSAVPFYRKLNFDIKGEEFMIDGIGPHFVMLYRYAS</sequence>
<dbReference type="AlphaFoldDB" id="A0A318D4N5"/>
<dbReference type="InterPro" id="IPR039143">
    <property type="entry name" value="GNPNAT1-like"/>
</dbReference>
<dbReference type="Pfam" id="PF00583">
    <property type="entry name" value="Acetyltransf_1"/>
    <property type="match status" value="1"/>
</dbReference>
<proteinExistence type="predicted"/>
<organism evidence="2 3">
    <name type="scientific">Kangiella spongicola</name>
    <dbReference type="NCBI Taxonomy" id="796379"/>
    <lineage>
        <taxon>Bacteria</taxon>
        <taxon>Pseudomonadati</taxon>
        <taxon>Pseudomonadota</taxon>
        <taxon>Gammaproteobacteria</taxon>
        <taxon>Kangiellales</taxon>
        <taxon>Kangiellaceae</taxon>
        <taxon>Kangiella</taxon>
    </lineage>
</organism>
<keyword evidence="3" id="KW-1185">Reference proteome</keyword>
<dbReference type="CDD" id="cd04301">
    <property type="entry name" value="NAT_SF"/>
    <property type="match status" value="1"/>
</dbReference>
<name>A0A318D4N5_9GAMM</name>
<dbReference type="Proteomes" id="UP000247689">
    <property type="component" value="Unassembled WGS sequence"/>
</dbReference>
<accession>A0A318D4N5</accession>
<reference evidence="2 3" key="1">
    <citation type="submission" date="2018-05" db="EMBL/GenBank/DDBJ databases">
        <title>Kangiella spongicola genome sequence.</title>
        <authorList>
            <person name="Maclea K.S."/>
            <person name="Goen A.E."/>
            <person name="Kelley C."/>
            <person name="Underriner A."/>
            <person name="Silverwood T."/>
            <person name="Trachtenberg A.M."/>
        </authorList>
    </citation>
    <scope>NUCLEOTIDE SEQUENCE [LARGE SCALE GENOMIC DNA]</scope>
    <source>
        <strain evidence="2 3">ATCC BAA-2076</strain>
    </source>
</reference>
<dbReference type="Gene3D" id="3.40.630.30">
    <property type="match status" value="1"/>
</dbReference>